<evidence type="ECO:0000256" key="1">
    <source>
        <dbReference type="SAM" id="MobiDB-lite"/>
    </source>
</evidence>
<evidence type="ECO:0000313" key="2">
    <source>
        <dbReference type="EMBL" id="EEH10254.1"/>
    </source>
</evidence>
<protein>
    <submittedName>
        <fullName evidence="2">Uncharacterized protein</fullName>
    </submittedName>
</protein>
<gene>
    <name evidence="2" type="ORF">HCBG_01899</name>
</gene>
<organism evidence="2 3">
    <name type="scientific">Ajellomyces capsulatus (strain G186AR / H82 / ATCC MYA-2454 / RMSCC 2432)</name>
    <name type="common">Darling's disease fungus</name>
    <name type="synonym">Histoplasma capsulatum</name>
    <dbReference type="NCBI Taxonomy" id="447093"/>
    <lineage>
        <taxon>Eukaryota</taxon>
        <taxon>Fungi</taxon>
        <taxon>Dikarya</taxon>
        <taxon>Ascomycota</taxon>
        <taxon>Pezizomycotina</taxon>
        <taxon>Eurotiomycetes</taxon>
        <taxon>Eurotiomycetidae</taxon>
        <taxon>Onygenales</taxon>
        <taxon>Ajellomycetaceae</taxon>
        <taxon>Histoplasma</taxon>
    </lineage>
</organism>
<dbReference type="InParanoid" id="C0NG83"/>
<name>C0NG83_AJECG</name>
<dbReference type="GeneID" id="69034915"/>
<reference evidence="2" key="1">
    <citation type="submission" date="2009-02" db="EMBL/GenBank/DDBJ databases">
        <title>The Genome Sequence of Ajellomyces capsulatus strain G186AR.</title>
        <authorList>
            <consortium name="The Broad Institute Genome Sequencing Platform"/>
            <person name="Champion M."/>
            <person name="Cuomo C."/>
            <person name="Ma L.-J."/>
            <person name="Henn M.R."/>
            <person name="Sil A."/>
            <person name="Goldman B."/>
            <person name="Young S.K."/>
            <person name="Kodira C.D."/>
            <person name="Zeng Q."/>
            <person name="Koehrsen M."/>
            <person name="Alvarado L."/>
            <person name="Berlin A."/>
            <person name="Borenstein D."/>
            <person name="Chen Z."/>
            <person name="Engels R."/>
            <person name="Freedman E."/>
            <person name="Gellesch M."/>
            <person name="Goldberg J."/>
            <person name="Griggs A."/>
            <person name="Gujja S."/>
            <person name="Heiman D."/>
            <person name="Hepburn T."/>
            <person name="Howarth C."/>
            <person name="Jen D."/>
            <person name="Larson L."/>
            <person name="Lewis B."/>
            <person name="Mehta T."/>
            <person name="Park D."/>
            <person name="Pearson M."/>
            <person name="Roberts A."/>
            <person name="Saif S."/>
            <person name="Shea T."/>
            <person name="Shenoy N."/>
            <person name="Sisk P."/>
            <person name="Stolte C."/>
            <person name="Sykes S."/>
            <person name="Walk T."/>
            <person name="White J."/>
            <person name="Yandava C."/>
            <person name="Klein B."/>
            <person name="McEwen J.G."/>
            <person name="Puccia R."/>
            <person name="Goldman G.H."/>
            <person name="Felipe M.S."/>
            <person name="Nino-Vega G."/>
            <person name="San-Blas G."/>
            <person name="Taylor J."/>
            <person name="Mendoza L."/>
            <person name="Galagan J."/>
            <person name="Nusbaum C."/>
            <person name="Birren B."/>
        </authorList>
    </citation>
    <scope>NUCLEOTIDE SEQUENCE</scope>
    <source>
        <strain evidence="2">G186AR</strain>
    </source>
</reference>
<feature type="region of interest" description="Disordered" evidence="1">
    <location>
        <begin position="144"/>
        <end position="166"/>
    </location>
</feature>
<accession>C0NG83</accession>
<proteinExistence type="predicted"/>
<dbReference type="Proteomes" id="UP000001631">
    <property type="component" value="Unassembled WGS sequence"/>
</dbReference>
<dbReference type="RefSeq" id="XP_045290734.1">
    <property type="nucleotide sequence ID" value="XM_045428948.1"/>
</dbReference>
<dbReference type="HOGENOM" id="CLU_1602234_0_0_1"/>
<dbReference type="AlphaFoldDB" id="C0NG83"/>
<keyword evidence="3" id="KW-1185">Reference proteome</keyword>
<dbReference type="EMBL" id="GG663364">
    <property type="protein sequence ID" value="EEH10254.1"/>
    <property type="molecule type" value="Genomic_DNA"/>
</dbReference>
<sequence>MFHHGGSYTGLFQEETDTNVVDDDILPSSFTVSLMQSGHLAWRTLSGFGEHKAEPQYAGVNANAKEKKELKPSTLTKYDYIYAKLSTLLQQARTFLIFRRPLFRVIAIPYHIHFSVFGRSPFQFCPRWLYKKSHAAVSEGVQHVRNSAERCNNKDNDSNRSGEMHR</sequence>
<feature type="compositionally biased region" description="Basic and acidic residues" evidence="1">
    <location>
        <begin position="146"/>
        <end position="166"/>
    </location>
</feature>
<evidence type="ECO:0000313" key="3">
    <source>
        <dbReference type="Proteomes" id="UP000001631"/>
    </source>
</evidence>